<evidence type="ECO:0000313" key="1">
    <source>
        <dbReference type="EMBL" id="QHT84911.1"/>
    </source>
</evidence>
<accession>A0A6C0HW05</accession>
<proteinExistence type="predicted"/>
<reference evidence="1" key="1">
    <citation type="journal article" date="2020" name="Nature">
        <title>Giant virus diversity and host interactions through global metagenomics.</title>
        <authorList>
            <person name="Schulz F."/>
            <person name="Roux S."/>
            <person name="Paez-Espino D."/>
            <person name="Jungbluth S."/>
            <person name="Walsh D.A."/>
            <person name="Denef V.J."/>
            <person name="McMahon K.D."/>
            <person name="Konstantinidis K.T."/>
            <person name="Eloe-Fadrosh E.A."/>
            <person name="Kyrpides N.C."/>
            <person name="Woyke T."/>
        </authorList>
    </citation>
    <scope>NUCLEOTIDE SEQUENCE</scope>
    <source>
        <strain evidence="1">GVMAG-M-3300023184-178</strain>
    </source>
</reference>
<dbReference type="EMBL" id="MN740028">
    <property type="protein sequence ID" value="QHT84911.1"/>
    <property type="molecule type" value="Genomic_DNA"/>
</dbReference>
<organism evidence="1">
    <name type="scientific">viral metagenome</name>
    <dbReference type="NCBI Taxonomy" id="1070528"/>
    <lineage>
        <taxon>unclassified sequences</taxon>
        <taxon>metagenomes</taxon>
        <taxon>organismal metagenomes</taxon>
    </lineage>
</organism>
<protein>
    <submittedName>
        <fullName evidence="1">Uncharacterized protein</fullName>
    </submittedName>
</protein>
<sequence>MSDSSGGGSKKTIKINPDLFNLSGTKTRKVTEKKRQNLQPLLVNPNSLKKQFLNRIKEHKIKEKIEHDNNHKNKEKLNFNKTALEHTKQNPSNFADEFYDSINYLSSLSKKKKDDENKIKTEQAQQIRREKIANKTIRNPVSINTPISSSYPLPYVELELPEELKEQSRQPALKLNYPSDNSVPYGCLKNGVKPTYRAWTHTQKNYNQEEKEQPVQITDRERKLELLKNRIMAQQAQERKQSINNGHAIFRGAPPATTPPIISAHPAISAHPDITTQPIISAHPAISAHPDITTQPIISAPPTIEPIIPQYEPEPEMFIMNHHLEPELVDNEFSEIIYQKPKKVKRTIRRKYTLGKSKMYKRVSILIKDRNTRKNVINAHKELKKQSINEVKKYLRDHGLLKIGSNAPNNVIRKTYESAMLAGEIRNNNKDTLLHNFLKDTEENK</sequence>
<name>A0A6C0HW05_9ZZZZ</name>
<dbReference type="AlphaFoldDB" id="A0A6C0HW05"/>